<proteinExistence type="predicted"/>
<gene>
    <name evidence="2" type="ORF">CRE_05018</name>
</gene>
<protein>
    <submittedName>
        <fullName evidence="2">Uncharacterized protein</fullName>
    </submittedName>
</protein>
<feature type="transmembrane region" description="Helical" evidence="1">
    <location>
        <begin position="246"/>
        <end position="271"/>
    </location>
</feature>
<dbReference type="EMBL" id="DS268499">
    <property type="protein sequence ID" value="EFP12784.1"/>
    <property type="molecule type" value="Genomic_DNA"/>
</dbReference>
<keyword evidence="1" id="KW-0472">Membrane</keyword>
<dbReference type="AlphaFoldDB" id="E3MZ14"/>
<sequence>MDNLNKYIGNEPSLVNKIIVFFSAILFFFLFLFFLVLLILVFPLFVFVYKSNRERERKTAVFPLINHFYKVTCFYYVLFFLLVSSFLLRRISKPSKTKFMLPYNLTEKEIYEAICIWMIFIIVIYVHIHHLIISLLALQRFLLYFFPSVDRYVNIPEKSMNIVLFGIYGVFYSCCLLFTAVYEYLVSQDYENYEKISDSSVIIAVVYYGIIITILFLSSSLYVLIVFHVRKHSFLISVIKKKPDKYILYQTKLIIAFKIMHFISFLSNYVAARPLSSVRKKGIVIERFHFILLILILFYLRPQGYVIDKNMYQFNLAVFQFPVFVAQMQLFLFLISWNERFFEGDWRWISMLIVL</sequence>
<dbReference type="PANTHER" id="PTHR31720">
    <property type="entry name" value="SERPENTINE RECEPTOR, CLASS Z-RELATED"/>
    <property type="match status" value="1"/>
</dbReference>
<dbReference type="InParanoid" id="E3MZ14"/>
<dbReference type="InterPro" id="IPR018817">
    <property type="entry name" value="7TM_GPCR_serpentine_rcpt_Srz"/>
</dbReference>
<dbReference type="Proteomes" id="UP000008281">
    <property type="component" value="Unassembled WGS sequence"/>
</dbReference>
<dbReference type="PANTHER" id="PTHR31720:SF12">
    <property type="entry name" value="SERPENTINE RECEPTOR, CLASS T-RELATED"/>
    <property type="match status" value="1"/>
</dbReference>
<feature type="transmembrane region" description="Helical" evidence="1">
    <location>
        <begin position="20"/>
        <end position="48"/>
    </location>
</feature>
<accession>E3MZ14</accession>
<feature type="transmembrane region" description="Helical" evidence="1">
    <location>
        <begin position="312"/>
        <end position="337"/>
    </location>
</feature>
<evidence type="ECO:0000313" key="2">
    <source>
        <dbReference type="EMBL" id="EFP12784.1"/>
    </source>
</evidence>
<reference evidence="2" key="1">
    <citation type="submission" date="2007-07" db="EMBL/GenBank/DDBJ databases">
        <title>PCAP assembly of the Caenorhabditis remanei genome.</title>
        <authorList>
            <consortium name="The Caenorhabditis remanei Sequencing Consortium"/>
            <person name="Wilson R.K."/>
        </authorList>
    </citation>
    <scope>NUCLEOTIDE SEQUENCE [LARGE SCALE GENOMIC DNA]</scope>
    <source>
        <strain evidence="2">PB4641</strain>
    </source>
</reference>
<organism evidence="3">
    <name type="scientific">Caenorhabditis remanei</name>
    <name type="common">Caenorhabditis vulgaris</name>
    <dbReference type="NCBI Taxonomy" id="31234"/>
    <lineage>
        <taxon>Eukaryota</taxon>
        <taxon>Metazoa</taxon>
        <taxon>Ecdysozoa</taxon>
        <taxon>Nematoda</taxon>
        <taxon>Chromadorea</taxon>
        <taxon>Rhabditida</taxon>
        <taxon>Rhabditina</taxon>
        <taxon>Rhabditomorpha</taxon>
        <taxon>Rhabditoidea</taxon>
        <taxon>Rhabditidae</taxon>
        <taxon>Peloderinae</taxon>
        <taxon>Caenorhabditis</taxon>
    </lineage>
</organism>
<feature type="transmembrane region" description="Helical" evidence="1">
    <location>
        <begin position="68"/>
        <end position="88"/>
    </location>
</feature>
<keyword evidence="3" id="KW-1185">Reference proteome</keyword>
<feature type="transmembrane region" description="Helical" evidence="1">
    <location>
        <begin position="161"/>
        <end position="182"/>
    </location>
</feature>
<name>E3MZ14_CAERE</name>
<evidence type="ECO:0000313" key="3">
    <source>
        <dbReference type="Proteomes" id="UP000008281"/>
    </source>
</evidence>
<dbReference type="HOGENOM" id="CLU_781301_0_0_1"/>
<feature type="transmembrane region" description="Helical" evidence="1">
    <location>
        <begin position="202"/>
        <end position="225"/>
    </location>
</feature>
<evidence type="ECO:0000256" key="1">
    <source>
        <dbReference type="SAM" id="Phobius"/>
    </source>
</evidence>
<keyword evidence="1" id="KW-0812">Transmembrane</keyword>
<keyword evidence="1" id="KW-1133">Transmembrane helix</keyword>
<feature type="transmembrane region" description="Helical" evidence="1">
    <location>
        <begin position="283"/>
        <end position="300"/>
    </location>
</feature>
<dbReference type="Pfam" id="PF10325">
    <property type="entry name" value="7TM_GPCR_Srz"/>
    <property type="match status" value="1"/>
</dbReference>